<sequence>MKRCTMATTLALAAALGLGVSAPVRAQAVDPCSVFLCMAGVSGPDAGAPGPECTASIAAFHAIQVWSPAFNPPATATARRTYLMTCPGVVPVNQATLELIISKWGYTP</sequence>
<dbReference type="AlphaFoldDB" id="A0A2S7DN82"/>
<reference evidence="1 2" key="1">
    <citation type="submission" date="2016-08" db="EMBL/GenBank/DDBJ databases">
        <authorList>
            <person name="Seilhamer J.J."/>
        </authorList>
    </citation>
    <scope>NUCLEOTIDE SEQUENCE [LARGE SCALE GENOMIC DNA]</scope>
    <source>
        <strain evidence="1 2">CFBP2542</strain>
    </source>
</reference>
<organism evidence="1 2">
    <name type="scientific">Xanthomonas cucurbitae</name>
    <dbReference type="NCBI Taxonomy" id="56453"/>
    <lineage>
        <taxon>Bacteria</taxon>
        <taxon>Pseudomonadati</taxon>
        <taxon>Pseudomonadota</taxon>
        <taxon>Gammaproteobacteria</taxon>
        <taxon>Lysobacterales</taxon>
        <taxon>Lysobacteraceae</taxon>
        <taxon>Xanthomonas</taxon>
    </lineage>
</organism>
<accession>A0A2S7DN82</accession>
<proteinExistence type="predicted"/>
<protein>
    <submittedName>
        <fullName evidence="1">Uncharacterized protein</fullName>
    </submittedName>
</protein>
<gene>
    <name evidence="1" type="ORF">XcuCFBP2542_15055</name>
</gene>
<evidence type="ECO:0000313" key="1">
    <source>
        <dbReference type="EMBL" id="PPU75273.1"/>
    </source>
</evidence>
<name>A0A2S7DN82_9XANT</name>
<comment type="caution">
    <text evidence="1">The sequence shown here is derived from an EMBL/GenBank/DDBJ whole genome shotgun (WGS) entry which is preliminary data.</text>
</comment>
<dbReference type="Proteomes" id="UP000239561">
    <property type="component" value="Unassembled WGS sequence"/>
</dbReference>
<dbReference type="EMBL" id="MDED01000031">
    <property type="protein sequence ID" value="PPU75273.1"/>
    <property type="molecule type" value="Genomic_DNA"/>
</dbReference>
<evidence type="ECO:0000313" key="2">
    <source>
        <dbReference type="Proteomes" id="UP000239561"/>
    </source>
</evidence>